<feature type="region of interest" description="Disordered" evidence="11">
    <location>
        <begin position="625"/>
        <end position="651"/>
    </location>
</feature>
<evidence type="ECO:0000256" key="11">
    <source>
        <dbReference type="SAM" id="MobiDB-lite"/>
    </source>
</evidence>
<name>A0AAV6LKU5_9ERIC</name>
<keyword evidence="9 10" id="KW-0472">Membrane</keyword>
<comment type="caution">
    <text evidence="10">Lacks conserved residue(s) required for the propagation of feature annotation.</text>
</comment>
<feature type="compositionally biased region" description="Basic and acidic residues" evidence="11">
    <location>
        <begin position="625"/>
        <end position="634"/>
    </location>
</feature>
<feature type="transmembrane region" description="Helical" evidence="10">
    <location>
        <begin position="22"/>
        <end position="41"/>
    </location>
</feature>
<feature type="transmembrane region" description="Helical" evidence="10">
    <location>
        <begin position="227"/>
        <end position="253"/>
    </location>
</feature>
<evidence type="ECO:0000256" key="5">
    <source>
        <dbReference type="ARBA" id="ARBA00022679"/>
    </source>
</evidence>
<dbReference type="PANTHER" id="PTHR12413:SF2">
    <property type="entry name" value="DOLICHYL PYROPHOSPHATE GLC1MAN9GLCNAC2 ALPHA-1,3-GLUCOSYLTRANSFERASE-RELATED"/>
    <property type="match status" value="1"/>
</dbReference>
<evidence type="ECO:0000256" key="1">
    <source>
        <dbReference type="ARBA" id="ARBA00004477"/>
    </source>
</evidence>
<keyword evidence="14" id="KW-1185">Reference proteome</keyword>
<dbReference type="GO" id="GO:0042283">
    <property type="term" value="F:dolichyl pyrophosphate Glc1Man9GlcNAc2 alpha-1,3-glucosyltransferase activity"/>
    <property type="evidence" value="ECO:0007669"/>
    <property type="project" value="TreeGrafter"/>
</dbReference>
<keyword evidence="7 10" id="KW-0256">Endoplasmic reticulum</keyword>
<dbReference type="EMBL" id="JACTNZ010000001">
    <property type="protein sequence ID" value="KAG5565340.1"/>
    <property type="molecule type" value="Genomic_DNA"/>
</dbReference>
<dbReference type="InterPro" id="IPR004856">
    <property type="entry name" value="Glyco_trans_ALG6/ALG8"/>
</dbReference>
<evidence type="ECO:0000256" key="10">
    <source>
        <dbReference type="RuleBase" id="RU363110"/>
    </source>
</evidence>
<dbReference type="GO" id="GO:0005789">
    <property type="term" value="C:endoplasmic reticulum membrane"/>
    <property type="evidence" value="ECO:0007669"/>
    <property type="project" value="UniProtKB-SubCell"/>
</dbReference>
<organism evidence="13 14">
    <name type="scientific">Rhododendron griersonianum</name>
    <dbReference type="NCBI Taxonomy" id="479676"/>
    <lineage>
        <taxon>Eukaryota</taxon>
        <taxon>Viridiplantae</taxon>
        <taxon>Streptophyta</taxon>
        <taxon>Embryophyta</taxon>
        <taxon>Tracheophyta</taxon>
        <taxon>Spermatophyta</taxon>
        <taxon>Magnoliopsida</taxon>
        <taxon>eudicotyledons</taxon>
        <taxon>Gunneridae</taxon>
        <taxon>Pentapetalae</taxon>
        <taxon>asterids</taxon>
        <taxon>Ericales</taxon>
        <taxon>Ericaceae</taxon>
        <taxon>Ericoideae</taxon>
        <taxon>Rhodoreae</taxon>
        <taxon>Rhododendron</taxon>
    </lineage>
</organism>
<dbReference type="InterPro" id="IPR025558">
    <property type="entry name" value="DUF4283"/>
</dbReference>
<accession>A0AAV6LKU5</accession>
<proteinExistence type="inferred from homology"/>
<dbReference type="EC" id="2.4.1.-" evidence="10"/>
<evidence type="ECO:0000259" key="12">
    <source>
        <dbReference type="Pfam" id="PF14111"/>
    </source>
</evidence>
<evidence type="ECO:0000256" key="4">
    <source>
        <dbReference type="ARBA" id="ARBA00022676"/>
    </source>
</evidence>
<evidence type="ECO:0000256" key="6">
    <source>
        <dbReference type="ARBA" id="ARBA00022692"/>
    </source>
</evidence>
<keyword evidence="8 10" id="KW-1133">Transmembrane helix</keyword>
<dbReference type="GO" id="GO:0006487">
    <property type="term" value="P:protein N-linked glycosylation"/>
    <property type="evidence" value="ECO:0007669"/>
    <property type="project" value="TreeGrafter"/>
</dbReference>
<evidence type="ECO:0000313" key="14">
    <source>
        <dbReference type="Proteomes" id="UP000823749"/>
    </source>
</evidence>
<sequence>MTLTKTQIPNAATKPNPNSGHLAWYAAVATCIKLLLIPSYHSTDFEVHRHWLALTHSLPLSHWYSDHTSPWTLDYPPFFAHFERFLSLFARLLLDPTILHLHDGLDNSSPSLIVFHRLTVILADSVLVYGIHRLGKKLGSRERNLMWVLVVWNPGLLIVDHMHFQYNGFLLGLLLLSLSWLEDGKDLMGGFAFAVLLCFKHLFAVAAPVYFVYLLRHYCRGGLVRGFRRLVMMGTVVVAVFVAAYGPFVYYGQYKWIIVALLLRPWLEEGKDLMGEFVFAVIQQVLGRMFPFGRGLCHAYWAPNFWVFYILLDKGLAFVLLKLGFIIQAPTASFTGGLVGDSSPFAVLPTFGITIMQELIVYLNLSVMRFQVTPLITFVLVLLSLVPCLVKAWRDPQPRMITRWVAYAYTCGFLFGWHVHEKASLHFVIPLAIVAIQSMEDASHYFLLSIVGREVWVKEIELQWLCLALQDASSGRFLAEGGGERQWKVLVCGAAGVVLIKDVANIGGWPENTVAVKEKGKKHKGCDVEVLVESTQSSMSFLGSCLVGRLEEGVTNLPLAMEIQRWAQRNWKVTAGVQASELGGACFLFTLPLVEEAQRVLRGRWSFGDRRVELEWGGDGGRDRITCGGEEGRGRRGMTRGGYWRDASGGGTAGESYRPRVFSNFESLDRGGSGPSYVGRFHNMLGQFNEGMGKQKPAHYNIINSGGSDAKWAFLFKRPVKSRLVEIKSRKWARIGDPGGGTSFKGVFLPEIITGWKQSVKIEMAQLKFCDE</sequence>
<comment type="pathway">
    <text evidence="2 10">Protein modification; protein glycosylation.</text>
</comment>
<dbReference type="Pfam" id="PF14111">
    <property type="entry name" value="DUF4283"/>
    <property type="match status" value="1"/>
</dbReference>
<gene>
    <name evidence="13" type="ORF">RHGRI_001292</name>
</gene>
<comment type="caution">
    <text evidence="13">The sequence shown here is derived from an EMBL/GenBank/DDBJ whole genome shotgun (WGS) entry which is preliminary data.</text>
</comment>
<evidence type="ECO:0000313" key="13">
    <source>
        <dbReference type="EMBL" id="KAG5565340.1"/>
    </source>
</evidence>
<feature type="domain" description="DUF4283" evidence="12">
    <location>
        <begin position="542"/>
        <end position="615"/>
    </location>
</feature>
<reference evidence="13" key="1">
    <citation type="submission" date="2020-08" db="EMBL/GenBank/DDBJ databases">
        <title>Plant Genome Project.</title>
        <authorList>
            <person name="Zhang R.-G."/>
        </authorList>
    </citation>
    <scope>NUCLEOTIDE SEQUENCE</scope>
    <source>
        <strain evidence="13">WSP0</strain>
        <tissue evidence="13">Leaf</tissue>
    </source>
</reference>
<evidence type="ECO:0000256" key="3">
    <source>
        <dbReference type="ARBA" id="ARBA00008715"/>
    </source>
</evidence>
<feature type="transmembrane region" description="Helical" evidence="10">
    <location>
        <begin position="113"/>
        <end position="132"/>
    </location>
</feature>
<comment type="similarity">
    <text evidence="3 10">Belongs to the ALG6/ALG8 glucosyltransferase family.</text>
</comment>
<evidence type="ECO:0000256" key="2">
    <source>
        <dbReference type="ARBA" id="ARBA00004922"/>
    </source>
</evidence>
<comment type="subcellular location">
    <subcellularLocation>
        <location evidence="1 10">Endoplasmic reticulum membrane</location>
        <topology evidence="1 10">Multi-pass membrane protein</topology>
    </subcellularLocation>
</comment>
<feature type="transmembrane region" description="Helical" evidence="10">
    <location>
        <begin position="144"/>
        <end position="164"/>
    </location>
</feature>
<dbReference type="PANTHER" id="PTHR12413">
    <property type="entry name" value="DOLICHYL GLYCOSYLTRANSFERASE"/>
    <property type="match status" value="1"/>
</dbReference>
<evidence type="ECO:0000256" key="9">
    <source>
        <dbReference type="ARBA" id="ARBA00023136"/>
    </source>
</evidence>
<feature type="transmembrane region" description="Helical" evidence="10">
    <location>
        <begin position="372"/>
        <end position="393"/>
    </location>
</feature>
<dbReference type="AlphaFoldDB" id="A0AAV6LKU5"/>
<keyword evidence="5 10" id="KW-0808">Transferase</keyword>
<keyword evidence="4 10" id="KW-0328">Glycosyltransferase</keyword>
<evidence type="ECO:0000256" key="7">
    <source>
        <dbReference type="ARBA" id="ARBA00022824"/>
    </source>
</evidence>
<dbReference type="Pfam" id="PF03155">
    <property type="entry name" value="Alg6_Alg8"/>
    <property type="match status" value="1"/>
</dbReference>
<evidence type="ECO:0000256" key="8">
    <source>
        <dbReference type="ARBA" id="ARBA00022989"/>
    </source>
</evidence>
<feature type="transmembrane region" description="Helical" evidence="10">
    <location>
        <begin position="305"/>
        <end position="327"/>
    </location>
</feature>
<dbReference type="Proteomes" id="UP000823749">
    <property type="component" value="Chromosome 1"/>
</dbReference>
<keyword evidence="6 10" id="KW-0812">Transmembrane</keyword>
<protein>
    <recommendedName>
        <fullName evidence="10">Alpha-1,3-glucosyltransferase</fullName>
        <ecNumber evidence="10">2.4.1.-</ecNumber>
    </recommendedName>
</protein>
<feature type="transmembrane region" description="Helical" evidence="10">
    <location>
        <begin position="191"/>
        <end position="215"/>
    </location>
</feature>